<evidence type="ECO:0000256" key="5">
    <source>
        <dbReference type="ARBA" id="ARBA00022475"/>
    </source>
</evidence>
<evidence type="ECO:0000256" key="7">
    <source>
        <dbReference type="ARBA" id="ARBA00022960"/>
    </source>
</evidence>
<dbReference type="Proteomes" id="UP001499967">
    <property type="component" value="Unassembled WGS sequence"/>
</dbReference>
<dbReference type="InterPro" id="IPR050515">
    <property type="entry name" value="Beta-lactam/transpept"/>
</dbReference>
<dbReference type="Pfam" id="PF00905">
    <property type="entry name" value="Transpeptidase"/>
    <property type="match status" value="1"/>
</dbReference>
<dbReference type="InterPro" id="IPR005311">
    <property type="entry name" value="PBP_dimer"/>
</dbReference>
<keyword evidence="8" id="KW-0573">Peptidoglycan synthesis</keyword>
<dbReference type="PANTHER" id="PTHR30627:SF2">
    <property type="entry name" value="PEPTIDOGLYCAN D,D-TRANSPEPTIDASE MRDA"/>
    <property type="match status" value="1"/>
</dbReference>
<evidence type="ECO:0000256" key="9">
    <source>
        <dbReference type="ARBA" id="ARBA00022989"/>
    </source>
</evidence>
<feature type="transmembrane region" description="Helical" evidence="12">
    <location>
        <begin position="287"/>
        <end position="307"/>
    </location>
</feature>
<evidence type="ECO:0000256" key="2">
    <source>
        <dbReference type="ARBA" id="ARBA00004167"/>
    </source>
</evidence>
<feature type="transmembrane region" description="Helical" evidence="12">
    <location>
        <begin position="353"/>
        <end position="374"/>
    </location>
</feature>
<gene>
    <name evidence="15" type="ORF">GCM10009559_03020</name>
</gene>
<evidence type="ECO:0000256" key="8">
    <source>
        <dbReference type="ARBA" id="ARBA00022984"/>
    </source>
</evidence>
<feature type="transmembrane region" description="Helical" evidence="12">
    <location>
        <begin position="155"/>
        <end position="172"/>
    </location>
</feature>
<feature type="transmembrane region" description="Helical" evidence="12">
    <location>
        <begin position="90"/>
        <end position="112"/>
    </location>
</feature>
<evidence type="ECO:0000259" key="13">
    <source>
        <dbReference type="Pfam" id="PF00905"/>
    </source>
</evidence>
<dbReference type="Gene3D" id="3.90.1310.10">
    <property type="entry name" value="Penicillin-binding protein 2a (Domain 2)"/>
    <property type="match status" value="1"/>
</dbReference>
<organism evidence="15 16">
    <name type="scientific">Pseudonocardia zijingensis</name>
    <dbReference type="NCBI Taxonomy" id="153376"/>
    <lineage>
        <taxon>Bacteria</taxon>
        <taxon>Bacillati</taxon>
        <taxon>Actinomycetota</taxon>
        <taxon>Actinomycetes</taxon>
        <taxon>Pseudonocardiales</taxon>
        <taxon>Pseudonocardiaceae</taxon>
        <taxon>Pseudonocardia</taxon>
    </lineage>
</organism>
<evidence type="ECO:0000256" key="1">
    <source>
        <dbReference type="ARBA" id="ARBA00004141"/>
    </source>
</evidence>
<dbReference type="InterPro" id="IPR036138">
    <property type="entry name" value="PBP_dimer_sf"/>
</dbReference>
<evidence type="ECO:0000256" key="3">
    <source>
        <dbReference type="ARBA" id="ARBA00004236"/>
    </source>
</evidence>
<dbReference type="InterPro" id="IPR001460">
    <property type="entry name" value="PCN-bd_Tpept"/>
</dbReference>
<dbReference type="InterPro" id="IPR001182">
    <property type="entry name" value="FtsW/RodA"/>
</dbReference>
<evidence type="ECO:0000256" key="10">
    <source>
        <dbReference type="ARBA" id="ARBA00023136"/>
    </source>
</evidence>
<dbReference type="Pfam" id="PF03717">
    <property type="entry name" value="PBP_dimer"/>
    <property type="match status" value="1"/>
</dbReference>
<feature type="transmembrane region" description="Helical" evidence="12">
    <location>
        <begin position="33"/>
        <end position="57"/>
    </location>
</feature>
<evidence type="ECO:0000256" key="4">
    <source>
        <dbReference type="ARBA" id="ARBA00007171"/>
    </source>
</evidence>
<feature type="transmembrane region" description="Helical" evidence="12">
    <location>
        <begin position="178"/>
        <end position="195"/>
    </location>
</feature>
<name>A0ABP3ZEH8_9PSEU</name>
<protein>
    <recommendedName>
        <fullName evidence="17">Cell division protein FtsI/penicillin-binding protein 2</fullName>
    </recommendedName>
</protein>
<dbReference type="EMBL" id="BAAAHP010000006">
    <property type="protein sequence ID" value="GAA0920474.1"/>
    <property type="molecule type" value="Genomic_DNA"/>
</dbReference>
<feature type="transmembrane region" description="Helical" evidence="12">
    <location>
        <begin position="395"/>
        <end position="416"/>
    </location>
</feature>
<keyword evidence="16" id="KW-1185">Reference proteome</keyword>
<proteinExistence type="inferred from homology"/>
<dbReference type="SUPFAM" id="SSF56601">
    <property type="entry name" value="beta-lactamase/transpeptidase-like"/>
    <property type="match status" value="1"/>
</dbReference>
<dbReference type="Gene3D" id="3.40.710.10">
    <property type="entry name" value="DD-peptidase/beta-lactamase superfamily"/>
    <property type="match status" value="1"/>
</dbReference>
<keyword evidence="5" id="KW-1003">Cell membrane</keyword>
<feature type="transmembrane region" description="Helical" evidence="12">
    <location>
        <begin position="132"/>
        <end position="148"/>
    </location>
</feature>
<keyword evidence="11" id="KW-0961">Cell wall biogenesis/degradation</keyword>
<feature type="domain" description="Penicillin-binding protein dimerisation" evidence="14">
    <location>
        <begin position="440"/>
        <end position="606"/>
    </location>
</feature>
<sequence length="987" mass="102289">MGGAGMLVVEHGDHPVPEEPEREPMRRRDTRGLAFDLVAVLAAVALVGLGLANLYAVDGLEMAARQAALAGVGVVVLVALWQFRMRVLTVLGWVAYVAAVALLATVHVAGVTFNGAKRWIAFGDLTFQPSELAKLGLLLALAVTLGSSRPAWQRFTFAMVLAAVPISLTVLQPDLSTTLILLALTITMLIIGRVPARFLVPLFGAAAIAAPLAVGLLRPYQLQRLGSFLVGAEESPTSAGWTLLQSHIAMAWGSLFGRADDPLTGLLAEYLPEKETDLALASLVEQYGLVAAACAVVAAVVLIWRLALAARAVRPAAGALVAGGLAVLFGVEVIVSAGGNLGLLPLAGVPFPLVSYGGTALLVHLAALGVALGVRRDGARRRLWMMSRWRSRRPRLVRAIALAVTVLLIVFGHSAWTLLAERGPQLAAAGEDQMTRCIRIPAQRGAITDRHGAPLALSASVADAGTYEVRAVPNIVLSRPDDLAGLAELTGRPADEVRTELEGVPRTTLSVVVAEVPRAVADAVTAAGLTGVVVTPTPRRTYPTGSLLGPVLGFVGIATPKETDRWPGLPSGEFVGRAGLEMQYDALLRGVNGRQCVYVNPVGVPVAMAERVEPVRGADLRTSLDLGLQRQLTASLEAALRAGTGRGRVAAAVAMDPRDGQVLAMASLPSYDNNVFGPPLDAAALDAAAKAPGHPMLEKVTQAALPPGSTFKLVVATAGVLHPVFPPERAIPTGGSFTLGGHTFGNWRVMGPMNLVQSIAWSNDVYFYKLANALGPEPLIEAAHALGVGSPTGIDLPGESPGYLGTPESVTAAGGHWYGGSTVILGIGQGYLQTTPLQNLRWTAGIATGQMVTPRLGLATGTEGSTYTALPAPAPSPLPFADRLGPIREGMRGAVTGGTAAALSGLPIPVAGKTGTAQDGSLPDGSYDNWLSAVAPADNPELVVTAVVQGSGKGGNNVKGVVAGAFQYYADHREEMLATGPMQQPTG</sequence>
<evidence type="ECO:0000259" key="14">
    <source>
        <dbReference type="Pfam" id="PF03717"/>
    </source>
</evidence>
<evidence type="ECO:0000256" key="12">
    <source>
        <dbReference type="SAM" id="Phobius"/>
    </source>
</evidence>
<accession>A0ABP3ZEH8</accession>
<evidence type="ECO:0000256" key="11">
    <source>
        <dbReference type="ARBA" id="ARBA00023316"/>
    </source>
</evidence>
<feature type="domain" description="Penicillin-binding protein transpeptidase" evidence="13">
    <location>
        <begin position="651"/>
        <end position="960"/>
    </location>
</feature>
<comment type="subcellular location">
    <subcellularLocation>
        <location evidence="3">Cell membrane</location>
    </subcellularLocation>
    <subcellularLocation>
        <location evidence="1">Membrane</location>
        <topology evidence="1">Multi-pass membrane protein</topology>
    </subcellularLocation>
    <subcellularLocation>
        <location evidence="2">Membrane</location>
        <topology evidence="2">Single-pass membrane protein</topology>
    </subcellularLocation>
</comment>
<dbReference type="PANTHER" id="PTHR30627">
    <property type="entry name" value="PEPTIDOGLYCAN D,D-TRANSPEPTIDASE"/>
    <property type="match status" value="1"/>
</dbReference>
<keyword evidence="9 12" id="KW-1133">Transmembrane helix</keyword>
<evidence type="ECO:0000313" key="15">
    <source>
        <dbReference type="EMBL" id="GAA0920474.1"/>
    </source>
</evidence>
<feature type="transmembrane region" description="Helical" evidence="12">
    <location>
        <begin position="63"/>
        <end position="83"/>
    </location>
</feature>
<reference evidence="16" key="1">
    <citation type="journal article" date="2019" name="Int. J. Syst. Evol. Microbiol.">
        <title>The Global Catalogue of Microorganisms (GCM) 10K type strain sequencing project: providing services to taxonomists for standard genome sequencing and annotation.</title>
        <authorList>
            <consortium name="The Broad Institute Genomics Platform"/>
            <consortium name="The Broad Institute Genome Sequencing Center for Infectious Disease"/>
            <person name="Wu L."/>
            <person name="Ma J."/>
        </authorList>
    </citation>
    <scope>NUCLEOTIDE SEQUENCE [LARGE SCALE GENOMIC DNA]</scope>
    <source>
        <strain evidence="16">JCM 11117</strain>
    </source>
</reference>
<keyword evidence="10 12" id="KW-0472">Membrane</keyword>
<keyword evidence="7" id="KW-0133">Cell shape</keyword>
<feature type="transmembrane region" description="Helical" evidence="12">
    <location>
        <begin position="202"/>
        <end position="220"/>
    </location>
</feature>
<dbReference type="SUPFAM" id="SSF56519">
    <property type="entry name" value="Penicillin binding protein dimerisation domain"/>
    <property type="match status" value="1"/>
</dbReference>
<dbReference type="InterPro" id="IPR012338">
    <property type="entry name" value="Beta-lactam/transpept-like"/>
</dbReference>
<feature type="transmembrane region" description="Helical" evidence="12">
    <location>
        <begin position="319"/>
        <end position="341"/>
    </location>
</feature>
<comment type="similarity">
    <text evidence="4">Belongs to the transpeptidase family.</text>
</comment>
<dbReference type="Pfam" id="PF01098">
    <property type="entry name" value="FTSW_RODA_SPOVE"/>
    <property type="match status" value="1"/>
</dbReference>
<evidence type="ECO:0000313" key="16">
    <source>
        <dbReference type="Proteomes" id="UP001499967"/>
    </source>
</evidence>
<comment type="caution">
    <text evidence="15">The sequence shown here is derived from an EMBL/GenBank/DDBJ whole genome shotgun (WGS) entry which is preliminary data.</text>
</comment>
<keyword evidence="6 12" id="KW-0812">Transmembrane</keyword>
<evidence type="ECO:0008006" key="17">
    <source>
        <dbReference type="Google" id="ProtNLM"/>
    </source>
</evidence>
<evidence type="ECO:0000256" key="6">
    <source>
        <dbReference type="ARBA" id="ARBA00022692"/>
    </source>
</evidence>